<keyword evidence="4" id="KW-0804">Transcription</keyword>
<keyword evidence="6" id="KW-1185">Reference proteome</keyword>
<evidence type="ECO:0000256" key="1">
    <source>
        <dbReference type="ARBA" id="ARBA00011046"/>
    </source>
</evidence>
<dbReference type="SUPFAM" id="SSF46785">
    <property type="entry name" value="Winged helix' DNA-binding domain"/>
    <property type="match status" value="1"/>
</dbReference>
<sequence>MKIKEVFTVNKVQKLSSTEMEVMEVIWECTPPVTSSELLRLFSQKGKEWKAQTISTFLSRLVDKGALSVTRHGRTNKYTPCISFEDYKYMETKSVLDGLYQGSVKNLISALYDGDKLSNEDIEELKKWFSEK</sequence>
<evidence type="ECO:0000256" key="3">
    <source>
        <dbReference type="ARBA" id="ARBA00023125"/>
    </source>
</evidence>
<evidence type="ECO:0000313" key="5">
    <source>
        <dbReference type="EMBL" id="SDZ51775.1"/>
    </source>
</evidence>
<dbReference type="PIRSF" id="PIRSF019455">
    <property type="entry name" value="CopR_AtkY"/>
    <property type="match status" value="1"/>
</dbReference>
<dbReference type="GO" id="GO:0045892">
    <property type="term" value="P:negative regulation of DNA-templated transcription"/>
    <property type="evidence" value="ECO:0007669"/>
    <property type="project" value="InterPro"/>
</dbReference>
<proteinExistence type="inferred from homology"/>
<dbReference type="EMBL" id="FNPI01000015">
    <property type="protein sequence ID" value="SDZ51775.1"/>
    <property type="molecule type" value="Genomic_DNA"/>
</dbReference>
<dbReference type="AlphaFoldDB" id="A0A1H3TQ52"/>
<dbReference type="Gene3D" id="1.10.4040.10">
    <property type="entry name" value="Penicillinase repressor domain"/>
    <property type="match status" value="1"/>
</dbReference>
<dbReference type="STRING" id="1503961.SAMN05421736_115115"/>
<dbReference type="GO" id="GO:0003677">
    <property type="term" value="F:DNA binding"/>
    <property type="evidence" value="ECO:0007669"/>
    <property type="project" value="UniProtKB-KW"/>
</dbReference>
<accession>A0A1H3TQ52</accession>
<dbReference type="InterPro" id="IPR036388">
    <property type="entry name" value="WH-like_DNA-bd_sf"/>
</dbReference>
<evidence type="ECO:0000313" key="6">
    <source>
        <dbReference type="Proteomes" id="UP000198935"/>
    </source>
</evidence>
<protein>
    <submittedName>
        <fullName evidence="5">Predicted transcriptional regulator</fullName>
    </submittedName>
</protein>
<keyword evidence="3" id="KW-0238">DNA-binding</keyword>
<gene>
    <name evidence="5" type="ORF">SAMN05421736_115115</name>
</gene>
<dbReference type="InterPro" id="IPR036390">
    <property type="entry name" value="WH_DNA-bd_sf"/>
</dbReference>
<evidence type="ECO:0000256" key="4">
    <source>
        <dbReference type="ARBA" id="ARBA00023163"/>
    </source>
</evidence>
<name>A0A1H3TQ52_9BACI</name>
<dbReference type="Gene3D" id="1.10.10.10">
    <property type="entry name" value="Winged helix-like DNA-binding domain superfamily/Winged helix DNA-binding domain"/>
    <property type="match status" value="1"/>
</dbReference>
<organism evidence="5 6">
    <name type="scientific">Evansella caseinilytica</name>
    <dbReference type="NCBI Taxonomy" id="1503961"/>
    <lineage>
        <taxon>Bacteria</taxon>
        <taxon>Bacillati</taxon>
        <taxon>Bacillota</taxon>
        <taxon>Bacilli</taxon>
        <taxon>Bacillales</taxon>
        <taxon>Bacillaceae</taxon>
        <taxon>Evansella</taxon>
    </lineage>
</organism>
<dbReference type="Pfam" id="PF03965">
    <property type="entry name" value="Penicillinase_R"/>
    <property type="match status" value="1"/>
</dbReference>
<keyword evidence="2" id="KW-0805">Transcription regulation</keyword>
<comment type="similarity">
    <text evidence="1">Belongs to the BlaI transcriptional regulatory family.</text>
</comment>
<reference evidence="6" key="1">
    <citation type="submission" date="2016-10" db="EMBL/GenBank/DDBJ databases">
        <authorList>
            <person name="Varghese N."/>
            <person name="Submissions S."/>
        </authorList>
    </citation>
    <scope>NUCLEOTIDE SEQUENCE [LARGE SCALE GENOMIC DNA]</scope>
    <source>
        <strain evidence="6">SP</strain>
    </source>
</reference>
<evidence type="ECO:0000256" key="2">
    <source>
        <dbReference type="ARBA" id="ARBA00023015"/>
    </source>
</evidence>
<dbReference type="Proteomes" id="UP000198935">
    <property type="component" value="Unassembled WGS sequence"/>
</dbReference>
<dbReference type="InterPro" id="IPR005650">
    <property type="entry name" value="BlaI_family"/>
</dbReference>